<comment type="caution">
    <text evidence="5">The sequence shown here is derived from an EMBL/GenBank/DDBJ whole genome shotgun (WGS) entry which is preliminary data.</text>
</comment>
<feature type="domain" description="DUF7767" evidence="4">
    <location>
        <begin position="547"/>
        <end position="639"/>
    </location>
</feature>
<dbReference type="PANTHER" id="PTHR38788">
    <property type="entry name" value="CLR5 DOMAIN-CONTAINING PROTEIN"/>
    <property type="match status" value="1"/>
</dbReference>
<dbReference type="EMBL" id="JAUBYV010000004">
    <property type="protein sequence ID" value="KAK2627403.1"/>
    <property type="molecule type" value="Genomic_DNA"/>
</dbReference>
<evidence type="ECO:0000259" key="2">
    <source>
        <dbReference type="Pfam" id="PF14420"/>
    </source>
</evidence>
<evidence type="ECO:0000259" key="3">
    <source>
        <dbReference type="Pfam" id="PF24465"/>
    </source>
</evidence>
<dbReference type="Pfam" id="PF24962">
    <property type="entry name" value="DUF7767"/>
    <property type="match status" value="1"/>
</dbReference>
<evidence type="ECO:0000313" key="6">
    <source>
        <dbReference type="Proteomes" id="UP001285354"/>
    </source>
</evidence>
<keyword evidence="6" id="KW-1185">Reference proteome</keyword>
<dbReference type="Pfam" id="PF14420">
    <property type="entry name" value="Clr5"/>
    <property type="match status" value="1"/>
</dbReference>
<protein>
    <recommendedName>
        <fullName evidence="7">Clr5 domain-containing protein</fullName>
    </recommendedName>
</protein>
<feature type="domain" description="Tri-helical" evidence="3">
    <location>
        <begin position="318"/>
        <end position="404"/>
    </location>
</feature>
<accession>A0AAD9T235</accession>
<evidence type="ECO:0000313" key="5">
    <source>
        <dbReference type="EMBL" id="KAK2627403.1"/>
    </source>
</evidence>
<proteinExistence type="predicted"/>
<feature type="domain" description="Clr5" evidence="2">
    <location>
        <begin position="1"/>
        <end position="53"/>
    </location>
</feature>
<dbReference type="PANTHER" id="PTHR38788:SF5">
    <property type="entry name" value="CLR5 DOMAIN-CONTAINING PROTEIN"/>
    <property type="match status" value="1"/>
</dbReference>
<organism evidence="5 6">
    <name type="scientific">Diplocarpon rosae</name>
    <dbReference type="NCBI Taxonomy" id="946125"/>
    <lineage>
        <taxon>Eukaryota</taxon>
        <taxon>Fungi</taxon>
        <taxon>Dikarya</taxon>
        <taxon>Ascomycota</taxon>
        <taxon>Pezizomycotina</taxon>
        <taxon>Leotiomycetes</taxon>
        <taxon>Helotiales</taxon>
        <taxon>Drepanopezizaceae</taxon>
        <taxon>Diplocarpon</taxon>
    </lineage>
</organism>
<feature type="region of interest" description="Disordered" evidence="1">
    <location>
        <begin position="403"/>
        <end position="436"/>
    </location>
</feature>
<gene>
    <name evidence="5" type="ORF">QTJ16_003369</name>
</gene>
<feature type="domain" description="Tri-helical" evidence="3">
    <location>
        <begin position="225"/>
        <end position="308"/>
    </location>
</feature>
<evidence type="ECO:0000256" key="1">
    <source>
        <dbReference type="SAM" id="MobiDB-lite"/>
    </source>
</evidence>
<dbReference type="Proteomes" id="UP001285354">
    <property type="component" value="Unassembled WGS sequence"/>
</dbReference>
<dbReference type="InterPro" id="IPR057940">
    <property type="entry name" value="Tri-helical_dom"/>
</dbReference>
<evidence type="ECO:0008006" key="7">
    <source>
        <dbReference type="Google" id="ProtNLM"/>
    </source>
</evidence>
<name>A0AAD9T235_9HELO</name>
<reference evidence="5" key="1">
    <citation type="submission" date="2023-06" db="EMBL/GenBank/DDBJ databases">
        <title>Draft genome of Marssonina rosae.</title>
        <authorList>
            <person name="Cheng Q."/>
        </authorList>
    </citation>
    <scope>NUCLEOTIDE SEQUENCE</scope>
    <source>
        <strain evidence="5">R4</strain>
    </source>
</reference>
<sequence length="646" mass="74236">MVYDWENKEEICYRMYIEEKKSLEEIMEYMKEHHKFAPSKRAFQTQFKRWDFPSKQNPAHKNIALVARVKELWDINTSQRDMLKTLNDEGFDIKERELMRVRAKNRWLLRVPNGMKTKKKDSDQDVISQLQQALYPGEQMADADAEEEQLEDISMPPAQIPRGDSPPLSPEVMRKRQERLTKLQAESAERWASRKRRRRTRGWAGLPADPPGPPRFPSETTIDESKAFLSLDNRLYRDIRARFQRICEDADIIKKTIAGPERWEAAKDSLVQESPHLQGVFWGNQDNLETKKLALDVVCSDVTKRMRTLERRMTIAEAKNSLGVNPEESRQLRNAFYQVLKADHFTSKLEAGEEHWKELKTIWINGSQLLQDILAPGENDPQHHDKVKAMEVLCRDVMKRLRDDQTKRDPTRKKKFDSNYTAPDQEQDMNPFGAQDFQTGPDENLMRAAAIAQAQSQMQQVPQPVPTQPRGHPVLNHQVQAPTLQSQPQAQVKYDHNDMQIDPSLLLAAANDPSLMNRSIQNQFSDQQYVEQQYAAQAAQATFQPSPSSWAVYFRLHPSSDVPSQARLWVDTLSSISVDELRQLAAVKFPGTVAIRIEGIIKSPNGSEMTLPIDQDDELEAYFAAISGVKPVFSVHLVTAWKNGQM</sequence>
<feature type="region of interest" description="Disordered" evidence="1">
    <location>
        <begin position="185"/>
        <end position="215"/>
    </location>
</feature>
<evidence type="ECO:0000259" key="4">
    <source>
        <dbReference type="Pfam" id="PF24962"/>
    </source>
</evidence>
<dbReference type="Pfam" id="PF24465">
    <property type="entry name" value="Tri-helical"/>
    <property type="match status" value="2"/>
</dbReference>
<dbReference type="InterPro" id="IPR056669">
    <property type="entry name" value="DUF7767"/>
</dbReference>
<dbReference type="InterPro" id="IPR025676">
    <property type="entry name" value="Clr5_dom"/>
</dbReference>
<dbReference type="AlphaFoldDB" id="A0AAD9T235"/>